<evidence type="ECO:0000256" key="3">
    <source>
        <dbReference type="ARBA" id="ARBA00023163"/>
    </source>
</evidence>
<dbReference type="InterPro" id="IPR050109">
    <property type="entry name" value="HTH-type_TetR-like_transc_reg"/>
</dbReference>
<dbReference type="SUPFAM" id="SSF46689">
    <property type="entry name" value="Homeodomain-like"/>
    <property type="match status" value="1"/>
</dbReference>
<dbReference type="GO" id="GO:0003700">
    <property type="term" value="F:DNA-binding transcription factor activity"/>
    <property type="evidence" value="ECO:0007669"/>
    <property type="project" value="TreeGrafter"/>
</dbReference>
<feature type="domain" description="HTH tetR-type" evidence="5">
    <location>
        <begin position="36"/>
        <end position="96"/>
    </location>
</feature>
<organism evidence="6 7">
    <name type="scientific">Sphingorhabdus profundilacus</name>
    <dbReference type="NCBI Taxonomy" id="2509718"/>
    <lineage>
        <taxon>Bacteria</taxon>
        <taxon>Pseudomonadati</taxon>
        <taxon>Pseudomonadota</taxon>
        <taxon>Alphaproteobacteria</taxon>
        <taxon>Sphingomonadales</taxon>
        <taxon>Sphingomonadaceae</taxon>
        <taxon>Sphingorhabdus</taxon>
    </lineage>
</organism>
<evidence type="ECO:0000313" key="7">
    <source>
        <dbReference type="Proteomes" id="UP000471147"/>
    </source>
</evidence>
<gene>
    <name evidence="6" type="ORF">EUU23_10295</name>
</gene>
<dbReference type="AlphaFoldDB" id="A0A6I4LXC3"/>
<evidence type="ECO:0000256" key="4">
    <source>
        <dbReference type="PROSITE-ProRule" id="PRU00335"/>
    </source>
</evidence>
<reference evidence="6 7" key="1">
    <citation type="submission" date="2019-01" db="EMBL/GenBank/DDBJ databases">
        <title>Sphingorhabdus lacus sp.nov., isolated from an oligotrophic freshwater lake.</title>
        <authorList>
            <person name="Park M."/>
        </authorList>
    </citation>
    <scope>NUCLEOTIDE SEQUENCE [LARGE SCALE GENOMIC DNA]</scope>
    <source>
        <strain evidence="6 7">IMCC26285</strain>
    </source>
</reference>
<name>A0A6I4LXC3_9SPHN</name>
<proteinExistence type="predicted"/>
<dbReference type="Proteomes" id="UP000471147">
    <property type="component" value="Unassembled WGS sequence"/>
</dbReference>
<evidence type="ECO:0000256" key="2">
    <source>
        <dbReference type="ARBA" id="ARBA00023125"/>
    </source>
</evidence>
<dbReference type="Pfam" id="PF00440">
    <property type="entry name" value="TetR_N"/>
    <property type="match status" value="1"/>
</dbReference>
<dbReference type="PROSITE" id="PS50977">
    <property type="entry name" value="HTH_TETR_2"/>
    <property type="match status" value="1"/>
</dbReference>
<dbReference type="InterPro" id="IPR001647">
    <property type="entry name" value="HTH_TetR"/>
</dbReference>
<protein>
    <submittedName>
        <fullName evidence="6">TetR/AcrR family transcriptional regulator</fullName>
    </submittedName>
</protein>
<evidence type="ECO:0000313" key="6">
    <source>
        <dbReference type="EMBL" id="MVZ98082.1"/>
    </source>
</evidence>
<dbReference type="GO" id="GO:0000976">
    <property type="term" value="F:transcription cis-regulatory region binding"/>
    <property type="evidence" value="ECO:0007669"/>
    <property type="project" value="TreeGrafter"/>
</dbReference>
<keyword evidence="1" id="KW-0805">Transcription regulation</keyword>
<keyword evidence="7" id="KW-1185">Reference proteome</keyword>
<evidence type="ECO:0000259" key="5">
    <source>
        <dbReference type="PROSITE" id="PS50977"/>
    </source>
</evidence>
<feature type="DNA-binding region" description="H-T-H motif" evidence="4">
    <location>
        <begin position="59"/>
        <end position="78"/>
    </location>
</feature>
<dbReference type="Gene3D" id="1.10.357.10">
    <property type="entry name" value="Tetracycline Repressor, domain 2"/>
    <property type="match status" value="1"/>
</dbReference>
<evidence type="ECO:0000256" key="1">
    <source>
        <dbReference type="ARBA" id="ARBA00023015"/>
    </source>
</evidence>
<comment type="caution">
    <text evidence="6">The sequence shown here is derived from an EMBL/GenBank/DDBJ whole genome shotgun (WGS) entry which is preliminary data.</text>
</comment>
<sequence>MWRLDFCVTEGVASLNSTAALYRSEYKRVGTRRTRGELRNEILDAVRRALRAGSYETLSMEHVAAHASISRRTLYNLFVDKDDLYRSSCERLLKSVSDIVTEDVPDKMSPLDGMRFFLACCIEVYESDAARDIILSVVRDGAHQQWLVQAYHRDIHDRLVRACENFILKQTRHSPLPPDVPRYISEQLVGSVKSLTIGPHIFGYVRQPLPPTHERLEVLAKAYAAILLPRSNSATG</sequence>
<dbReference type="PANTHER" id="PTHR30055">
    <property type="entry name" value="HTH-TYPE TRANSCRIPTIONAL REGULATOR RUTR"/>
    <property type="match status" value="1"/>
</dbReference>
<keyword evidence="3" id="KW-0804">Transcription</keyword>
<dbReference type="PANTHER" id="PTHR30055:SF234">
    <property type="entry name" value="HTH-TYPE TRANSCRIPTIONAL REGULATOR BETI"/>
    <property type="match status" value="1"/>
</dbReference>
<accession>A0A6I4LXC3</accession>
<dbReference type="EMBL" id="SDWJ01000002">
    <property type="protein sequence ID" value="MVZ98082.1"/>
    <property type="molecule type" value="Genomic_DNA"/>
</dbReference>
<keyword evidence="2 4" id="KW-0238">DNA-binding</keyword>
<dbReference type="InterPro" id="IPR009057">
    <property type="entry name" value="Homeodomain-like_sf"/>
</dbReference>